<sequence>MGPLSLSAQLTPVSVVGAGRITYALRALFEWRGGGRSPAAAEAVDVMSSHCAGRLDPARLRRRTSPVSRSPLCRSATAEKEEHIVTTSARPDFHVVDAQALEGIDPIELYPGVSARVVSWTSPADGSDALPREAYVRFAPGSGYTEPDHHGDSSEILVVVEGELRDEGGRYPAGSRVRGARGSTHQPHSEQGCLLYAFFPER</sequence>
<dbReference type="InterPro" id="IPR011051">
    <property type="entry name" value="RmlC_Cupin_sf"/>
</dbReference>
<dbReference type="AlphaFoldDB" id="A0A367ES26"/>
<feature type="domain" description="ChrR-like cupin" evidence="1">
    <location>
        <begin position="109"/>
        <end position="197"/>
    </location>
</feature>
<gene>
    <name evidence="2" type="ORF">DTL70_21750</name>
</gene>
<dbReference type="Gene3D" id="2.60.120.10">
    <property type="entry name" value="Jelly Rolls"/>
    <property type="match status" value="1"/>
</dbReference>
<dbReference type="Proteomes" id="UP000252914">
    <property type="component" value="Unassembled WGS sequence"/>
</dbReference>
<dbReference type="SUPFAM" id="SSF51182">
    <property type="entry name" value="RmlC-like cupins"/>
    <property type="match status" value="1"/>
</dbReference>
<evidence type="ECO:0000259" key="1">
    <source>
        <dbReference type="Pfam" id="PF12973"/>
    </source>
</evidence>
<keyword evidence="3" id="KW-1185">Reference proteome</keyword>
<dbReference type="Pfam" id="PF12973">
    <property type="entry name" value="Cupin_7"/>
    <property type="match status" value="1"/>
</dbReference>
<dbReference type="EMBL" id="QOIN01000047">
    <property type="protein sequence ID" value="RCG20884.1"/>
    <property type="molecule type" value="Genomic_DNA"/>
</dbReference>
<protein>
    <recommendedName>
        <fullName evidence="1">ChrR-like cupin domain-containing protein</fullName>
    </recommendedName>
</protein>
<proteinExistence type="predicted"/>
<evidence type="ECO:0000313" key="2">
    <source>
        <dbReference type="EMBL" id="RCG20884.1"/>
    </source>
</evidence>
<evidence type="ECO:0000313" key="3">
    <source>
        <dbReference type="Proteomes" id="UP000252914"/>
    </source>
</evidence>
<dbReference type="InterPro" id="IPR014710">
    <property type="entry name" value="RmlC-like_jellyroll"/>
</dbReference>
<comment type="caution">
    <text evidence="2">The sequence shown here is derived from an EMBL/GenBank/DDBJ whole genome shotgun (WGS) entry which is preliminary data.</text>
</comment>
<reference evidence="2 3" key="1">
    <citation type="submission" date="2018-06" db="EMBL/GenBank/DDBJ databases">
        <title>Streptomyces reniochalinae sp. nov. and Streptomyces diacarnus sp. nov. from marine sponges.</title>
        <authorList>
            <person name="Li L."/>
        </authorList>
    </citation>
    <scope>NUCLEOTIDE SEQUENCE [LARGE SCALE GENOMIC DNA]</scope>
    <source>
        <strain evidence="2 3">LHW51701</strain>
    </source>
</reference>
<name>A0A367ES26_9ACTN</name>
<dbReference type="InterPro" id="IPR025979">
    <property type="entry name" value="ChrR-like_cupin_dom"/>
</dbReference>
<accession>A0A367ES26</accession>
<organism evidence="2 3">
    <name type="scientific">Streptomyces diacarni</name>
    <dbReference type="NCBI Taxonomy" id="2800381"/>
    <lineage>
        <taxon>Bacteria</taxon>
        <taxon>Bacillati</taxon>
        <taxon>Actinomycetota</taxon>
        <taxon>Actinomycetes</taxon>
        <taxon>Kitasatosporales</taxon>
        <taxon>Streptomycetaceae</taxon>
        <taxon>Streptomyces</taxon>
    </lineage>
</organism>